<organism evidence="2 3">
    <name type="scientific">Pelatocladus maniniholoensis HA4357-MV3</name>
    <dbReference type="NCBI Taxonomy" id="1117104"/>
    <lineage>
        <taxon>Bacteria</taxon>
        <taxon>Bacillati</taxon>
        <taxon>Cyanobacteriota</taxon>
        <taxon>Cyanophyceae</taxon>
        <taxon>Nostocales</taxon>
        <taxon>Nostocaceae</taxon>
        <taxon>Pelatocladus</taxon>
    </lineage>
</organism>
<keyword evidence="1" id="KW-0812">Transmembrane</keyword>
<dbReference type="EMBL" id="JAHHHW010000036">
    <property type="protein sequence ID" value="MBW4430874.1"/>
    <property type="molecule type" value="Genomic_DNA"/>
</dbReference>
<evidence type="ECO:0000313" key="2">
    <source>
        <dbReference type="EMBL" id="MBW4430874.1"/>
    </source>
</evidence>
<name>A0A9E3LS65_9NOST</name>
<keyword evidence="1" id="KW-1133">Transmembrane helix</keyword>
<evidence type="ECO:0000256" key="1">
    <source>
        <dbReference type="SAM" id="Phobius"/>
    </source>
</evidence>
<evidence type="ECO:0000313" key="3">
    <source>
        <dbReference type="Proteomes" id="UP000813215"/>
    </source>
</evidence>
<feature type="transmembrane region" description="Helical" evidence="1">
    <location>
        <begin position="24"/>
        <end position="44"/>
    </location>
</feature>
<keyword evidence="1" id="KW-0472">Membrane</keyword>
<accession>A0A9E3LS65</accession>
<protein>
    <submittedName>
        <fullName evidence="2">Uncharacterized protein</fullName>
    </submittedName>
</protein>
<sequence>MCFRNQNHLIANGFLHRLGGHKTIFSQLIKLIILLSAFLATVVCKIRIFLARRGKTNDAVVLYIQRVEATKSNHKSKVSIITYASSGMKQAIAA</sequence>
<comment type="caution">
    <text evidence="2">The sequence shown here is derived from an EMBL/GenBank/DDBJ whole genome shotgun (WGS) entry which is preliminary data.</text>
</comment>
<proteinExistence type="predicted"/>
<reference evidence="2" key="1">
    <citation type="submission" date="2021-05" db="EMBL/GenBank/DDBJ databases">
        <authorList>
            <person name="Pietrasiak N."/>
            <person name="Ward R."/>
            <person name="Stajich J.E."/>
            <person name="Kurbessoian T."/>
        </authorList>
    </citation>
    <scope>NUCLEOTIDE SEQUENCE</scope>
    <source>
        <strain evidence="2">HA4357-MV3</strain>
    </source>
</reference>
<reference evidence="2" key="2">
    <citation type="journal article" date="2022" name="Microbiol. Resour. Announc.">
        <title>Metagenome Sequencing to Explore Phylogenomics of Terrestrial Cyanobacteria.</title>
        <authorList>
            <person name="Ward R.D."/>
            <person name="Stajich J.E."/>
            <person name="Johansen J.R."/>
            <person name="Huntemann M."/>
            <person name="Clum A."/>
            <person name="Foster B."/>
            <person name="Foster B."/>
            <person name="Roux S."/>
            <person name="Palaniappan K."/>
            <person name="Varghese N."/>
            <person name="Mukherjee S."/>
            <person name="Reddy T.B.K."/>
            <person name="Daum C."/>
            <person name="Copeland A."/>
            <person name="Chen I.A."/>
            <person name="Ivanova N.N."/>
            <person name="Kyrpides N.C."/>
            <person name="Shapiro N."/>
            <person name="Eloe-Fadrosh E.A."/>
            <person name="Pietrasiak N."/>
        </authorList>
    </citation>
    <scope>NUCLEOTIDE SEQUENCE</scope>
    <source>
        <strain evidence="2">HA4357-MV3</strain>
    </source>
</reference>
<gene>
    <name evidence="2" type="ORF">KME28_03785</name>
</gene>
<dbReference type="Proteomes" id="UP000813215">
    <property type="component" value="Unassembled WGS sequence"/>
</dbReference>
<dbReference type="AlphaFoldDB" id="A0A9E3LS65"/>